<dbReference type="Pfam" id="PF19305">
    <property type="entry name" value="MmgE_PrpD_C"/>
    <property type="match status" value="1"/>
</dbReference>
<accession>D1CAC9</accession>
<evidence type="ECO:0000259" key="2">
    <source>
        <dbReference type="Pfam" id="PF03972"/>
    </source>
</evidence>
<dbReference type="Gene3D" id="3.30.1330.120">
    <property type="entry name" value="2-methylcitrate dehydratase PrpD"/>
    <property type="match status" value="1"/>
</dbReference>
<gene>
    <name evidence="4" type="ordered locus">Sthe_3372</name>
</gene>
<organism evidence="4 5">
    <name type="scientific">Sphaerobacter thermophilus (strain ATCC 49802 / DSM 20745 / KCCM 41009 / NCIMB 13125 / S 6022)</name>
    <dbReference type="NCBI Taxonomy" id="479434"/>
    <lineage>
        <taxon>Bacteria</taxon>
        <taxon>Pseudomonadati</taxon>
        <taxon>Thermomicrobiota</taxon>
        <taxon>Thermomicrobia</taxon>
        <taxon>Sphaerobacterales</taxon>
        <taxon>Sphaerobacterineae</taxon>
        <taxon>Sphaerobacteraceae</taxon>
        <taxon>Sphaerobacter</taxon>
    </lineage>
</organism>
<dbReference type="Pfam" id="PF03972">
    <property type="entry name" value="MmgE_PrpD_N"/>
    <property type="match status" value="1"/>
</dbReference>
<dbReference type="InParanoid" id="D1CAC9"/>
<dbReference type="InterPro" id="IPR045337">
    <property type="entry name" value="MmgE_PrpD_C"/>
</dbReference>
<dbReference type="AlphaFoldDB" id="D1CAC9"/>
<dbReference type="InterPro" id="IPR042183">
    <property type="entry name" value="MmgE/PrpD_sf_1"/>
</dbReference>
<name>D1CAC9_SPHTD</name>
<dbReference type="InterPro" id="IPR036148">
    <property type="entry name" value="MmgE/PrpD_sf"/>
</dbReference>
<dbReference type="PANTHER" id="PTHR16943">
    <property type="entry name" value="2-METHYLCITRATE DEHYDRATASE-RELATED"/>
    <property type="match status" value="1"/>
</dbReference>
<dbReference type="RefSeq" id="WP_012873807.1">
    <property type="nucleotide sequence ID" value="NC_013524.1"/>
</dbReference>
<dbReference type="EMBL" id="CP001824">
    <property type="protein sequence ID" value="ACZ40772.1"/>
    <property type="molecule type" value="Genomic_DNA"/>
</dbReference>
<sequence length="459" mass="48207">MFHAERMADFALGLRFDDLPDAVVETAVRVVADTLACAVGAIGEPGPAILRRYAIERGGRPEATLLGGEERVDLPLAALVNGALARDLDANDLYAAPPGRDAGHFSDAIPAVLAAAEAAGASGRELLTAVVVAYEIQAALSEAYRWMDRGLHSVSQVAWAVPAAAGRLLGLSREQIVSAIGLAGTTGGLILQSWLKPSLAIPMVKGGAPGFAGQAGLQAALLARAGFTAPPDALETLFDRLPSDADPTPFERLAPPYAFTTPRTMLKRYPAQIYTQAAVQAAVELHPEVGNVDDIAVATVYGHRGVAAGVQGSAAAYTPESRATADHSTPFVVAVALRDGDLTPASYQGEPWKDPALRDLMQRVDLVIDPAFERALVEEGRFGCRLVVEMLDGRRLEAMVEQQRGHPDNPLSRDELLAKMRGFTDPVLGDGAAERLLAAAEALPQATGVDALIAACRPA</sequence>
<comment type="similarity">
    <text evidence="1">Belongs to the PrpD family.</text>
</comment>
<dbReference type="SUPFAM" id="SSF103378">
    <property type="entry name" value="2-methylcitrate dehydratase PrpD"/>
    <property type="match status" value="1"/>
</dbReference>
<evidence type="ECO:0000313" key="4">
    <source>
        <dbReference type="EMBL" id="ACZ40772.1"/>
    </source>
</evidence>
<dbReference type="InterPro" id="IPR042188">
    <property type="entry name" value="MmgE/PrpD_sf_2"/>
</dbReference>
<dbReference type="eggNOG" id="COG2079">
    <property type="taxonomic scope" value="Bacteria"/>
</dbReference>
<keyword evidence="5" id="KW-1185">Reference proteome</keyword>
<feature type="domain" description="MmgE/PrpD N-terminal" evidence="2">
    <location>
        <begin position="5"/>
        <end position="235"/>
    </location>
</feature>
<dbReference type="KEGG" id="sti:Sthe_3372"/>
<keyword evidence="4" id="KW-0456">Lyase</keyword>
<dbReference type="InterPro" id="IPR005656">
    <property type="entry name" value="MmgE_PrpD"/>
</dbReference>
<dbReference type="GO" id="GO:0047547">
    <property type="term" value="F:2-methylcitrate dehydratase activity"/>
    <property type="evidence" value="ECO:0007669"/>
    <property type="project" value="UniProtKB-EC"/>
</dbReference>
<dbReference type="Gene3D" id="1.10.4100.10">
    <property type="entry name" value="2-methylcitrate dehydratase PrpD"/>
    <property type="match status" value="1"/>
</dbReference>
<dbReference type="InterPro" id="IPR045336">
    <property type="entry name" value="MmgE_PrpD_N"/>
</dbReference>
<evidence type="ECO:0000259" key="3">
    <source>
        <dbReference type="Pfam" id="PF19305"/>
    </source>
</evidence>
<dbReference type="HOGENOM" id="CLU_026574_3_0_0"/>
<dbReference type="STRING" id="479434.Sthe_3372"/>
<dbReference type="PANTHER" id="PTHR16943:SF8">
    <property type="entry name" value="2-METHYLCITRATE DEHYDRATASE"/>
    <property type="match status" value="1"/>
</dbReference>
<dbReference type="EC" id="4.2.1.79" evidence="4"/>
<proteinExistence type="inferred from homology"/>
<reference evidence="5" key="1">
    <citation type="submission" date="2009-11" db="EMBL/GenBank/DDBJ databases">
        <title>The complete chromosome 2 of Sphaerobacter thermophilus DSM 20745.</title>
        <authorList>
            <person name="Lucas S."/>
            <person name="Copeland A."/>
            <person name="Lapidus A."/>
            <person name="Glavina del Rio T."/>
            <person name="Dalin E."/>
            <person name="Tice H."/>
            <person name="Bruce D."/>
            <person name="Goodwin L."/>
            <person name="Pitluck S."/>
            <person name="Kyrpides N."/>
            <person name="Mavromatis K."/>
            <person name="Ivanova N."/>
            <person name="Mikhailova N."/>
            <person name="LaButti K.M."/>
            <person name="Clum A."/>
            <person name="Sun H.I."/>
            <person name="Brettin T."/>
            <person name="Detter J.C."/>
            <person name="Han C."/>
            <person name="Larimer F."/>
            <person name="Land M."/>
            <person name="Hauser L."/>
            <person name="Markowitz V."/>
            <person name="Cheng J.F."/>
            <person name="Hugenholtz P."/>
            <person name="Woyke T."/>
            <person name="Wu D."/>
            <person name="Steenblock K."/>
            <person name="Schneider S."/>
            <person name="Pukall R."/>
            <person name="Goeker M."/>
            <person name="Klenk H.P."/>
            <person name="Eisen J.A."/>
        </authorList>
    </citation>
    <scope>NUCLEOTIDE SEQUENCE [LARGE SCALE GENOMIC DNA]</scope>
    <source>
        <strain evidence="5">ATCC 49802 / DSM 20745 / S 6022</strain>
    </source>
</reference>
<dbReference type="Proteomes" id="UP000002027">
    <property type="component" value="Chromosome 2"/>
</dbReference>
<reference evidence="4 5" key="2">
    <citation type="journal article" date="2010" name="Stand. Genomic Sci.">
        <title>Complete genome sequence of Desulfohalobium retbaense type strain (HR(100)).</title>
        <authorList>
            <person name="Spring S."/>
            <person name="Nolan M."/>
            <person name="Lapidus A."/>
            <person name="Glavina Del Rio T."/>
            <person name="Copeland A."/>
            <person name="Tice H."/>
            <person name="Cheng J.F."/>
            <person name="Lucas S."/>
            <person name="Land M."/>
            <person name="Chen F."/>
            <person name="Bruce D."/>
            <person name="Goodwin L."/>
            <person name="Pitluck S."/>
            <person name="Ivanova N."/>
            <person name="Mavromatis K."/>
            <person name="Mikhailova N."/>
            <person name="Pati A."/>
            <person name="Chen A."/>
            <person name="Palaniappan K."/>
            <person name="Hauser L."/>
            <person name="Chang Y.J."/>
            <person name="Jeffries C.D."/>
            <person name="Munk C."/>
            <person name="Kiss H."/>
            <person name="Chain P."/>
            <person name="Han C."/>
            <person name="Brettin T."/>
            <person name="Detter J.C."/>
            <person name="Schuler E."/>
            <person name="Goker M."/>
            <person name="Rohde M."/>
            <person name="Bristow J."/>
            <person name="Eisen J.A."/>
            <person name="Markowitz V."/>
            <person name="Hugenholtz P."/>
            <person name="Kyrpides N.C."/>
            <person name="Klenk H.P."/>
        </authorList>
    </citation>
    <scope>NUCLEOTIDE SEQUENCE [LARGE SCALE GENOMIC DNA]</scope>
    <source>
        <strain evidence="5">ATCC 49802 / DSM 20745 / S 6022</strain>
    </source>
</reference>
<feature type="domain" description="MmgE/PrpD C-terminal" evidence="3">
    <location>
        <begin position="269"/>
        <end position="443"/>
    </location>
</feature>
<protein>
    <submittedName>
        <fullName evidence="4">2-methylcitrate dehydratase</fullName>
        <ecNumber evidence="4">4.2.1.79</ecNumber>
    </submittedName>
</protein>
<evidence type="ECO:0000256" key="1">
    <source>
        <dbReference type="ARBA" id="ARBA00006174"/>
    </source>
</evidence>
<evidence type="ECO:0000313" key="5">
    <source>
        <dbReference type="Proteomes" id="UP000002027"/>
    </source>
</evidence>